<evidence type="ECO:0008006" key="3">
    <source>
        <dbReference type="Google" id="ProtNLM"/>
    </source>
</evidence>
<dbReference type="AlphaFoldDB" id="A0A848M6N0"/>
<reference evidence="1 2" key="1">
    <citation type="submission" date="2020-04" db="EMBL/GenBank/DDBJ databases">
        <title>Paenibacillus algicola sp. nov., a novel marine bacterium producing alginate lyase.</title>
        <authorList>
            <person name="Huang H."/>
        </authorList>
    </citation>
    <scope>NUCLEOTIDE SEQUENCE [LARGE SCALE GENOMIC DNA]</scope>
    <source>
        <strain evidence="1 2">L7-75</strain>
    </source>
</reference>
<dbReference type="InterPro" id="IPR011047">
    <property type="entry name" value="Quinoprotein_ADH-like_sf"/>
</dbReference>
<dbReference type="Proteomes" id="UP000565468">
    <property type="component" value="Unassembled WGS sequence"/>
</dbReference>
<organism evidence="1 2">
    <name type="scientific">Paenibacillus lemnae</name>
    <dbReference type="NCBI Taxonomy" id="1330551"/>
    <lineage>
        <taxon>Bacteria</taxon>
        <taxon>Bacillati</taxon>
        <taxon>Bacillota</taxon>
        <taxon>Bacilli</taxon>
        <taxon>Bacillales</taxon>
        <taxon>Paenibacillaceae</taxon>
        <taxon>Paenibacillus</taxon>
    </lineage>
</organism>
<gene>
    <name evidence="1" type="ORF">HII30_05555</name>
</gene>
<comment type="caution">
    <text evidence="1">The sequence shown here is derived from an EMBL/GenBank/DDBJ whole genome shotgun (WGS) entry which is preliminary data.</text>
</comment>
<keyword evidence="2" id="KW-1185">Reference proteome</keyword>
<dbReference type="RefSeq" id="WP_169503997.1">
    <property type="nucleotide sequence ID" value="NZ_JABBPN010000003.1"/>
</dbReference>
<dbReference type="InterPro" id="IPR015943">
    <property type="entry name" value="WD40/YVTN_repeat-like_dom_sf"/>
</dbReference>
<evidence type="ECO:0000313" key="1">
    <source>
        <dbReference type="EMBL" id="NMO95254.1"/>
    </source>
</evidence>
<dbReference type="EMBL" id="JABBPN010000003">
    <property type="protein sequence ID" value="NMO95254.1"/>
    <property type="molecule type" value="Genomic_DNA"/>
</dbReference>
<dbReference type="SUPFAM" id="SSF50998">
    <property type="entry name" value="Quinoprotein alcohol dehydrogenase-like"/>
    <property type="match status" value="1"/>
</dbReference>
<proteinExistence type="predicted"/>
<protein>
    <recommendedName>
        <fullName evidence="3">WD40 repeat domain-containing protein</fullName>
    </recommendedName>
</protein>
<accession>A0A848M6N0</accession>
<name>A0A848M6N0_PAELE</name>
<sequence>MNKMIQDIGPTVHNTYLYHYDFVKTLAGDTVLVTVINGDPAQLCVMDAGSFELLASYPLQGANGAMIVEGAPDGQVIVGSFSNGALYLLDLERGVVRELAALAGGLSFIFAVCLIGEDLYFGGYPGCVLYRLHLPNHEVTEVATIHPEEMYLRSIHVVDGSLLIGCGSHVRLYRFHIATGVLTSFDLGELEGCSGFLTNLQEYNGKLAARIESIESVMLCDMTTRSLIKVFKGFSQFIVVDEELYLFNEEGTYRYLEQQDRIVHLSSSFTVGWKIMKAARLEYDTKLSRMTREGELSLLSLSTNKVGTARLPLPAAASIIHTIHEAPTGAIYISGYQSGGLSIYDPSADTVLEYKGIEQVEGMVFTSNRAYLGAYPGAYIYAWDYEDEGRTEAVPKLLFQIGEDQDRPFAMAADDNRLFIGTIPDYGKLGGALTVYDVSSKRHVTYRHVIEDHSISALVIHPGNPRYVYGGTTIWGGLGQQPTQKHGKLFIWDTMEHKVQKSWIPLEGEEGIGCLAFDEEGTLWGVTRGTLFQMDPVSGELLRKKCLVDKYWKGHFWRGPFLRILSNGDILVNVDRTIYRLDKATLNEEVLCRDALLLAMDKSGDKLYFARSERLFSMPLN</sequence>
<evidence type="ECO:0000313" key="2">
    <source>
        <dbReference type="Proteomes" id="UP000565468"/>
    </source>
</evidence>
<dbReference type="Gene3D" id="2.130.10.10">
    <property type="entry name" value="YVTN repeat-like/Quinoprotein amine dehydrogenase"/>
    <property type="match status" value="1"/>
</dbReference>